<dbReference type="Pfam" id="PF03987">
    <property type="entry name" value="Autophagy_act_C"/>
    <property type="match status" value="1"/>
</dbReference>
<protein>
    <recommendedName>
        <fullName evidence="2">Ubiquitin-like-conjugating enzyme ATG10</fullName>
    </recommendedName>
    <alternativeName>
        <fullName evidence="7">Autophagy-related protein 10</fullName>
    </alternativeName>
</protein>
<dbReference type="PANTHER" id="PTHR14957:SF1">
    <property type="entry name" value="UBIQUITIN-LIKE-CONJUGATING ENZYME ATG10"/>
    <property type="match status" value="1"/>
</dbReference>
<dbReference type="GO" id="GO:0005829">
    <property type="term" value="C:cytosol"/>
    <property type="evidence" value="ECO:0007669"/>
    <property type="project" value="TreeGrafter"/>
</dbReference>
<evidence type="ECO:0000256" key="7">
    <source>
        <dbReference type="ARBA" id="ARBA00029833"/>
    </source>
</evidence>
<keyword evidence="4" id="KW-0833">Ubl conjugation pathway</keyword>
<keyword evidence="3" id="KW-0808">Transferase</keyword>
<keyword evidence="5" id="KW-0813">Transport</keyword>
<dbReference type="STRING" id="1198029.A0A1U7LSN7"/>
<dbReference type="AlphaFoldDB" id="A0A1U7LSN7"/>
<name>A0A1U7LSN7_NEOID</name>
<evidence type="ECO:0000256" key="6">
    <source>
        <dbReference type="ARBA" id="ARBA00023006"/>
    </source>
</evidence>
<dbReference type="GO" id="GO:0000045">
    <property type="term" value="P:autophagosome assembly"/>
    <property type="evidence" value="ECO:0007669"/>
    <property type="project" value="TreeGrafter"/>
</dbReference>
<dbReference type="GO" id="GO:0061651">
    <property type="term" value="F:Atg12 conjugating enzyme activity"/>
    <property type="evidence" value="ECO:0007669"/>
    <property type="project" value="TreeGrafter"/>
</dbReference>
<evidence type="ECO:0000256" key="4">
    <source>
        <dbReference type="ARBA" id="ARBA00022786"/>
    </source>
</evidence>
<comment type="caution">
    <text evidence="8">The sequence shown here is derived from an EMBL/GenBank/DDBJ whole genome shotgun (WGS) entry which is preliminary data.</text>
</comment>
<evidence type="ECO:0000313" key="8">
    <source>
        <dbReference type="EMBL" id="OLL25628.1"/>
    </source>
</evidence>
<evidence type="ECO:0000313" key="9">
    <source>
        <dbReference type="Proteomes" id="UP000186594"/>
    </source>
</evidence>
<proteinExistence type="inferred from homology"/>
<evidence type="ECO:0000256" key="3">
    <source>
        <dbReference type="ARBA" id="ARBA00022679"/>
    </source>
</evidence>
<sequence length="173" mass="20099">MSLTAKQFRAGCIDLRDRLHRSNIDSIDRIEWIQEHETCGYLQIVQDRKTRQHLPPDYSLVDLQDDSTCLYSSNSETLRIYFHIVLSPVYQSPVLYFNAYYSNTILSLDQIYTQMVSQEQPRLQEIGIQGGISHGDHPILGTQKVMTIVNDGKEIDPERYLLLWLGFYGQNNK</sequence>
<dbReference type="GO" id="GO:0000422">
    <property type="term" value="P:autophagy of mitochondrion"/>
    <property type="evidence" value="ECO:0007669"/>
    <property type="project" value="TreeGrafter"/>
</dbReference>
<evidence type="ECO:0000256" key="5">
    <source>
        <dbReference type="ARBA" id="ARBA00022927"/>
    </source>
</evidence>
<keyword evidence="9" id="KW-1185">Reference proteome</keyword>
<dbReference type="OrthoDB" id="4089664at2759"/>
<dbReference type="Proteomes" id="UP000186594">
    <property type="component" value="Unassembled WGS sequence"/>
</dbReference>
<accession>A0A1U7LSN7</accession>
<dbReference type="Gene3D" id="3.30.1460.50">
    <property type="match status" value="1"/>
</dbReference>
<keyword evidence="5" id="KW-0653">Protein transport</keyword>
<dbReference type="GO" id="GO:0015031">
    <property type="term" value="P:protein transport"/>
    <property type="evidence" value="ECO:0007669"/>
    <property type="project" value="UniProtKB-KW"/>
</dbReference>
<evidence type="ECO:0000256" key="1">
    <source>
        <dbReference type="ARBA" id="ARBA00005696"/>
    </source>
</evidence>
<dbReference type="InterPro" id="IPR007135">
    <property type="entry name" value="Atg3/Atg10"/>
</dbReference>
<dbReference type="EMBL" id="LXFE01000344">
    <property type="protein sequence ID" value="OLL25628.1"/>
    <property type="molecule type" value="Genomic_DNA"/>
</dbReference>
<evidence type="ECO:0000256" key="2">
    <source>
        <dbReference type="ARBA" id="ARBA00021099"/>
    </source>
</evidence>
<gene>
    <name evidence="8" type="ORF">NEOLI_002966</name>
</gene>
<organism evidence="8 9">
    <name type="scientific">Neolecta irregularis (strain DAH-3)</name>
    <dbReference type="NCBI Taxonomy" id="1198029"/>
    <lineage>
        <taxon>Eukaryota</taxon>
        <taxon>Fungi</taxon>
        <taxon>Dikarya</taxon>
        <taxon>Ascomycota</taxon>
        <taxon>Taphrinomycotina</taxon>
        <taxon>Neolectales</taxon>
        <taxon>Neolectaceae</taxon>
        <taxon>Neolecta</taxon>
    </lineage>
</organism>
<reference evidence="8 9" key="1">
    <citation type="submission" date="2016-04" db="EMBL/GenBank/DDBJ databases">
        <title>Evolutionary innovation and constraint leading to complex multicellularity in the Ascomycota.</title>
        <authorList>
            <person name="Cisse O."/>
            <person name="Nguyen A."/>
            <person name="Hewitt D.A."/>
            <person name="Jedd G."/>
            <person name="Stajich J.E."/>
        </authorList>
    </citation>
    <scope>NUCLEOTIDE SEQUENCE [LARGE SCALE GENOMIC DNA]</scope>
    <source>
        <strain evidence="8 9">DAH-3</strain>
    </source>
</reference>
<keyword evidence="6" id="KW-0072">Autophagy</keyword>
<comment type="similarity">
    <text evidence="1">Belongs to the ATG10 family.</text>
</comment>
<dbReference type="GO" id="GO:0032446">
    <property type="term" value="P:protein modification by small protein conjugation"/>
    <property type="evidence" value="ECO:0007669"/>
    <property type="project" value="TreeGrafter"/>
</dbReference>
<dbReference type="PANTHER" id="PTHR14957">
    <property type="entry name" value="UBIQUITIN-LIKE-CONJUGATING ENZYME ATG10"/>
    <property type="match status" value="1"/>
</dbReference>